<dbReference type="Proteomes" id="UP000242770">
    <property type="component" value="Unassembled WGS sequence"/>
</dbReference>
<sequence length="430" mass="46125">MQATQPQRPRRSQLRSQSPALERLSKMNAATARVASASNASSLSSPSPSHPSSISTSASALADSSSIIHITGSSTRPAATIERTDSSYPTNSSFPSQVSVERSQIPSSSARRPSLTPSNTSLSDTEGYSAFFDDYYTTQGPFETTRTESVVHLTAYKFPRSFGMNLDALTRSSAAHYAYNAEGYSDPNVEYGAKAVDDAHQATTIQDSYAQLISRLSLAHDGAAIHEEPRRNHPRSYEQSPYYGERPAPKTLSSKGSPFAASVASASSSSDAHDDELRTPPEPSFDGFEPSVDEAKYQSSRRPSAPASAQSPLQAQTPPSASKPPQLGSPFQPAQHQTQQSWQPGDRVDAHALFGRYHNGNSSELELLSDNVTAQRAAAGKGKMTPRHSPPQSSLGHERRTSSSAYAIVESSKPFTRLGPQDVVFSASTL</sequence>
<feature type="compositionally biased region" description="Polar residues" evidence="1">
    <location>
        <begin position="86"/>
        <end position="123"/>
    </location>
</feature>
<keyword evidence="3" id="KW-1185">Reference proteome</keyword>
<evidence type="ECO:0000256" key="1">
    <source>
        <dbReference type="SAM" id="MobiDB-lite"/>
    </source>
</evidence>
<dbReference type="AlphaFoldDB" id="A0A0F7S4N3"/>
<organism evidence="2 3">
    <name type="scientific">Sporisorium scitamineum</name>
    <dbReference type="NCBI Taxonomy" id="49012"/>
    <lineage>
        <taxon>Eukaryota</taxon>
        <taxon>Fungi</taxon>
        <taxon>Dikarya</taxon>
        <taxon>Basidiomycota</taxon>
        <taxon>Ustilaginomycotina</taxon>
        <taxon>Ustilaginomycetes</taxon>
        <taxon>Ustilaginales</taxon>
        <taxon>Ustilaginaceae</taxon>
        <taxon>Sporisorium</taxon>
    </lineage>
</organism>
<feature type="compositionally biased region" description="Low complexity" evidence="1">
    <location>
        <begin position="260"/>
        <end position="270"/>
    </location>
</feature>
<feature type="compositionally biased region" description="Low complexity" evidence="1">
    <location>
        <begin position="298"/>
        <end position="320"/>
    </location>
</feature>
<feature type="compositionally biased region" description="Low complexity" evidence="1">
    <location>
        <begin position="29"/>
        <end position="75"/>
    </location>
</feature>
<feature type="compositionally biased region" description="Polar residues" evidence="1">
    <location>
        <begin position="359"/>
        <end position="374"/>
    </location>
</feature>
<feature type="region of interest" description="Disordered" evidence="1">
    <location>
        <begin position="224"/>
        <end position="404"/>
    </location>
</feature>
<gene>
    <name evidence="2" type="primary">SSCI41790.1</name>
</gene>
<proteinExistence type="predicted"/>
<reference evidence="3" key="1">
    <citation type="submission" date="2014-06" db="EMBL/GenBank/DDBJ databases">
        <authorList>
            <person name="Berkman P.J."/>
        </authorList>
    </citation>
    <scope>NUCLEOTIDE SEQUENCE [LARGE SCALE GENOMIC DNA]</scope>
</reference>
<protein>
    <submittedName>
        <fullName evidence="2">Uncharacterized protein</fullName>
    </submittedName>
</protein>
<evidence type="ECO:0000313" key="3">
    <source>
        <dbReference type="Proteomes" id="UP000242770"/>
    </source>
</evidence>
<feature type="region of interest" description="Disordered" evidence="1">
    <location>
        <begin position="1"/>
        <end position="123"/>
    </location>
</feature>
<dbReference type="EMBL" id="CCFA01002496">
    <property type="protein sequence ID" value="CDW97857.1"/>
    <property type="molecule type" value="Genomic_DNA"/>
</dbReference>
<name>A0A0F7S4N3_9BASI</name>
<feature type="compositionally biased region" description="Polar residues" evidence="1">
    <location>
        <begin position="332"/>
        <end position="343"/>
    </location>
</feature>
<evidence type="ECO:0000313" key="2">
    <source>
        <dbReference type="EMBL" id="CDW97857.1"/>
    </source>
</evidence>
<accession>A0A0F7S4N3</accession>